<evidence type="ECO:0000256" key="1">
    <source>
        <dbReference type="SAM" id="MobiDB-lite"/>
    </source>
</evidence>
<protein>
    <submittedName>
        <fullName evidence="2">Uncharacterized protein</fullName>
    </submittedName>
</protein>
<feature type="compositionally biased region" description="Basic residues" evidence="1">
    <location>
        <begin position="1"/>
        <end position="13"/>
    </location>
</feature>
<dbReference type="AlphaFoldDB" id="A0A212LH14"/>
<reference evidence="2" key="1">
    <citation type="submission" date="2016-08" db="EMBL/GenBank/DDBJ databases">
        <authorList>
            <person name="Seilhamer J.J."/>
        </authorList>
    </citation>
    <scope>NUCLEOTIDE SEQUENCE</scope>
    <source>
        <strain evidence="2">86</strain>
    </source>
</reference>
<proteinExistence type="predicted"/>
<dbReference type="EMBL" id="FMJD01000008">
    <property type="protein sequence ID" value="SCM76844.1"/>
    <property type="molecule type" value="Genomic_DNA"/>
</dbReference>
<gene>
    <name evidence="2" type="ORF">KL86PLE_40649</name>
</gene>
<accession>A0A212LH14</accession>
<name>A0A212LH14_9HYPH</name>
<sequence>MIDRRRISKKSLTRRVGAAVPSLKGGNNDPFEERRLLCADRRQPASVHLGHGRRDHRLVLGPQLQRRHHAGSRRALCRQAS</sequence>
<evidence type="ECO:0000313" key="2">
    <source>
        <dbReference type="EMBL" id="SCM76844.1"/>
    </source>
</evidence>
<feature type="region of interest" description="Disordered" evidence="1">
    <location>
        <begin position="1"/>
        <end position="27"/>
    </location>
</feature>
<organism evidence="2">
    <name type="scientific">uncultured Pleomorphomonas sp</name>
    <dbReference type="NCBI Taxonomy" id="442121"/>
    <lineage>
        <taxon>Bacteria</taxon>
        <taxon>Pseudomonadati</taxon>
        <taxon>Pseudomonadota</taxon>
        <taxon>Alphaproteobacteria</taxon>
        <taxon>Hyphomicrobiales</taxon>
        <taxon>Pleomorphomonadaceae</taxon>
        <taxon>Pleomorphomonas</taxon>
        <taxon>environmental samples</taxon>
    </lineage>
</organism>